<evidence type="ECO:0000256" key="6">
    <source>
        <dbReference type="ARBA" id="ARBA00023242"/>
    </source>
</evidence>
<evidence type="ECO:0000313" key="8">
    <source>
        <dbReference type="EMBL" id="GFG36615.1"/>
    </source>
</evidence>
<evidence type="ECO:0000256" key="2">
    <source>
        <dbReference type="ARBA" id="ARBA00004245"/>
    </source>
</evidence>
<proteinExistence type="inferred from homology"/>
<dbReference type="SUPFAM" id="SSF53067">
    <property type="entry name" value="Actin-like ATPase domain"/>
    <property type="match status" value="2"/>
</dbReference>
<dbReference type="AlphaFoldDB" id="A0A6L2Q1I8"/>
<dbReference type="Proteomes" id="UP000502823">
    <property type="component" value="Unassembled WGS sequence"/>
</dbReference>
<dbReference type="FunFam" id="3.90.640.10:FF:000014">
    <property type="entry name" value="Putative actin-related protein 6"/>
    <property type="match status" value="1"/>
</dbReference>
<dbReference type="GO" id="GO:0005634">
    <property type="term" value="C:nucleus"/>
    <property type="evidence" value="ECO:0007669"/>
    <property type="project" value="UniProtKB-SubCell"/>
</dbReference>
<evidence type="ECO:0000256" key="5">
    <source>
        <dbReference type="ARBA" id="ARBA00023212"/>
    </source>
</evidence>
<dbReference type="Gene3D" id="3.90.640.10">
    <property type="entry name" value="Actin, Chain A, domain 4"/>
    <property type="match status" value="1"/>
</dbReference>
<evidence type="ECO:0000256" key="1">
    <source>
        <dbReference type="ARBA" id="ARBA00004123"/>
    </source>
</evidence>
<dbReference type="OrthoDB" id="6220758at2759"/>
<name>A0A6L2Q1I8_COPFO</name>
<dbReference type="Pfam" id="PF00022">
    <property type="entry name" value="Actin"/>
    <property type="match status" value="1"/>
</dbReference>
<protein>
    <recommendedName>
        <fullName evidence="7">Actin-related protein 6</fullName>
    </recommendedName>
</protein>
<accession>A0A6L2Q1I8</accession>
<evidence type="ECO:0000256" key="3">
    <source>
        <dbReference type="ARBA" id="ARBA00005665"/>
    </source>
</evidence>
<comment type="subcellular location">
    <subcellularLocation>
        <location evidence="2">Cytoplasm</location>
        <location evidence="2">Cytoskeleton</location>
    </subcellularLocation>
    <subcellularLocation>
        <location evidence="1">Nucleus</location>
    </subcellularLocation>
</comment>
<organism evidence="8 9">
    <name type="scientific">Coptotermes formosanus</name>
    <name type="common">Formosan subterranean termite</name>
    <dbReference type="NCBI Taxonomy" id="36987"/>
    <lineage>
        <taxon>Eukaryota</taxon>
        <taxon>Metazoa</taxon>
        <taxon>Ecdysozoa</taxon>
        <taxon>Arthropoda</taxon>
        <taxon>Hexapoda</taxon>
        <taxon>Insecta</taxon>
        <taxon>Pterygota</taxon>
        <taxon>Neoptera</taxon>
        <taxon>Polyneoptera</taxon>
        <taxon>Dictyoptera</taxon>
        <taxon>Blattodea</taxon>
        <taxon>Blattoidea</taxon>
        <taxon>Termitoidae</taxon>
        <taxon>Rhinotermitidae</taxon>
        <taxon>Coptotermes</taxon>
    </lineage>
</organism>
<keyword evidence="5" id="KW-0206">Cytoskeleton</keyword>
<keyword evidence="4" id="KW-0963">Cytoplasm</keyword>
<dbReference type="Gene3D" id="3.30.420.40">
    <property type="match status" value="2"/>
</dbReference>
<comment type="similarity">
    <text evidence="3">Belongs to the actin family. ARP6 subfamily.</text>
</comment>
<gene>
    <name evidence="8" type="ORF">Cfor_05925</name>
</gene>
<dbReference type="PANTHER" id="PTHR11937">
    <property type="entry name" value="ACTIN"/>
    <property type="match status" value="1"/>
</dbReference>
<keyword evidence="9" id="KW-1185">Reference proteome</keyword>
<dbReference type="FunFam" id="2.30.36.70:FF:000003">
    <property type="entry name" value="Actin-related protein 6"/>
    <property type="match status" value="1"/>
</dbReference>
<evidence type="ECO:0000256" key="4">
    <source>
        <dbReference type="ARBA" id="ARBA00022490"/>
    </source>
</evidence>
<keyword evidence="6" id="KW-0539">Nucleus</keyword>
<dbReference type="InterPro" id="IPR043129">
    <property type="entry name" value="ATPase_NBD"/>
</dbReference>
<dbReference type="CDD" id="cd10210">
    <property type="entry name" value="ASKHA_NBD_Arp6"/>
    <property type="match status" value="1"/>
</dbReference>
<dbReference type="FunCoup" id="A0A6L2Q1I8">
    <property type="interactions" value="504"/>
</dbReference>
<sequence>MVHAQQKLGLRAASILGMEHSIVLKEGGNFEDSIFAESNEAFRVKRFRFDICFGQETLCGGGPKTQNVMHERDSVYVMVIPNCVMKAKSERRRPFVGDQLEDCRDASGLFYILPFQKGYLVNWDVQKNVWDYIFSKECCPVNFTETPLIVTEPYFNFTSIQEAMTEIFFEEYECKLLLRINAGDLSCYNYMKKNPGTLCCLLVDSGYSFTHIVPYIKGKKLKQGIRRIDVGGKMLTNHLKEIISYRQLHVMDETHVMNQVKEDACFVSQNFVRDMDIARKRDKENTIARDYVLPDFTTLRRGYVRSIDACDKTSESEQQQILRLNNERFTVPEILFHPSDLGISQMGIPEAICHSISVCPSKTQPHLYANILLTGGCTLFPGFRERIEAEVRSRAPDDLDVRVTLPANPITYAWHGGAMLGQDSEFCSMAVSREEYEEGGHHSCFEKFVI</sequence>
<dbReference type="EMBL" id="BLKM01000654">
    <property type="protein sequence ID" value="GFG36615.1"/>
    <property type="molecule type" value="Genomic_DNA"/>
</dbReference>
<dbReference type="GO" id="GO:0005856">
    <property type="term" value="C:cytoskeleton"/>
    <property type="evidence" value="ECO:0007669"/>
    <property type="project" value="UniProtKB-SubCell"/>
</dbReference>
<dbReference type="Gene3D" id="2.30.36.70">
    <property type="entry name" value="Actin, Chain A, domain 2"/>
    <property type="match status" value="1"/>
</dbReference>
<dbReference type="InParanoid" id="A0A6L2Q1I8"/>
<dbReference type="SMART" id="SM00268">
    <property type="entry name" value="ACTIN"/>
    <property type="match status" value="1"/>
</dbReference>
<comment type="caution">
    <text evidence="8">The sequence shown here is derived from an EMBL/GenBank/DDBJ whole genome shotgun (WGS) entry which is preliminary data.</text>
</comment>
<evidence type="ECO:0000313" key="9">
    <source>
        <dbReference type="Proteomes" id="UP000502823"/>
    </source>
</evidence>
<reference evidence="9" key="1">
    <citation type="submission" date="2020-01" db="EMBL/GenBank/DDBJ databases">
        <title>Draft genome sequence of the Termite Coptotermes fromosanus.</title>
        <authorList>
            <person name="Itakura S."/>
            <person name="Yosikawa Y."/>
            <person name="Umezawa K."/>
        </authorList>
    </citation>
    <scope>NUCLEOTIDE SEQUENCE [LARGE SCALE GENOMIC DNA]</scope>
</reference>
<evidence type="ECO:0000256" key="7">
    <source>
        <dbReference type="ARBA" id="ARBA00074635"/>
    </source>
</evidence>
<dbReference type="InterPro" id="IPR004000">
    <property type="entry name" value="Actin"/>
</dbReference>